<organism evidence="1 2">
    <name type="scientific">Brevibacterium salitolerans</name>
    <dbReference type="NCBI Taxonomy" id="1403566"/>
    <lineage>
        <taxon>Bacteria</taxon>
        <taxon>Bacillati</taxon>
        <taxon>Actinomycetota</taxon>
        <taxon>Actinomycetes</taxon>
        <taxon>Micrococcales</taxon>
        <taxon>Brevibacteriaceae</taxon>
        <taxon>Brevibacterium</taxon>
    </lineage>
</organism>
<reference evidence="1 2" key="1">
    <citation type="journal article" date="2019" name="Int. J. Syst. Evol. Microbiol.">
        <title>The Global Catalogue of Microorganisms (GCM) 10K type strain sequencing project: providing services to taxonomists for standard genome sequencing and annotation.</title>
        <authorList>
            <consortium name="The Broad Institute Genomics Platform"/>
            <consortium name="The Broad Institute Genome Sequencing Center for Infectious Disease"/>
            <person name="Wu L."/>
            <person name="Ma J."/>
        </authorList>
    </citation>
    <scope>NUCLEOTIDE SEQUENCE [LARGE SCALE GENOMIC DNA]</scope>
    <source>
        <strain evidence="1 2">JCM 15900</strain>
    </source>
</reference>
<evidence type="ECO:0000313" key="1">
    <source>
        <dbReference type="EMBL" id="GAA2089569.1"/>
    </source>
</evidence>
<evidence type="ECO:0000313" key="2">
    <source>
        <dbReference type="Proteomes" id="UP001500984"/>
    </source>
</evidence>
<accession>A0ABN2WCZ8</accession>
<dbReference type="RefSeq" id="WP_291799320.1">
    <property type="nucleotide sequence ID" value="NZ_BAAAPZ010000002.1"/>
</dbReference>
<keyword evidence="2" id="KW-1185">Reference proteome</keyword>
<dbReference type="EMBL" id="BAAAPZ010000002">
    <property type="protein sequence ID" value="GAA2089569.1"/>
    <property type="molecule type" value="Genomic_DNA"/>
</dbReference>
<evidence type="ECO:0008006" key="3">
    <source>
        <dbReference type="Google" id="ProtNLM"/>
    </source>
</evidence>
<dbReference type="Proteomes" id="UP001500984">
    <property type="component" value="Unassembled WGS sequence"/>
</dbReference>
<comment type="caution">
    <text evidence="1">The sequence shown here is derived from an EMBL/GenBank/DDBJ whole genome shotgun (WGS) entry which is preliminary data.</text>
</comment>
<proteinExistence type="predicted"/>
<name>A0ABN2WCZ8_9MICO</name>
<sequence>MGRAQAELTEDGRYIVVDGRRWRAADPDIPAPLKQELVDELMRARRLIGRGETSARARVQDAKVALGERGRAWWDPDEESRDVRAVAALTALLRARDGGSVRLGEVAQIVAGSEWRKHLHRLAALLEEGARADRWSLSCEEPEAADPADVLIAAGPEFEAEETAG</sequence>
<gene>
    <name evidence="1" type="ORF">GCM10009823_05450</name>
</gene>
<protein>
    <recommendedName>
        <fullName evidence="3">DUF3253 domain-containing protein</fullName>
    </recommendedName>
</protein>